<keyword evidence="5" id="KW-0965">Cell junction</keyword>
<name>A0A663MI02_ATHCN</name>
<evidence type="ECO:0000313" key="14">
    <source>
        <dbReference type="Ensembl" id="ENSACUP00000011417.1"/>
    </source>
</evidence>
<dbReference type="InterPro" id="IPR029023">
    <property type="entry name" value="Tensin_phosphatase"/>
</dbReference>
<proteinExistence type="inferred from homology"/>
<feature type="domain" description="Tyrosine specific protein phosphatases" evidence="11">
    <location>
        <begin position="82"/>
        <end position="159"/>
    </location>
</feature>
<dbReference type="Proteomes" id="UP000472269">
    <property type="component" value="Unplaced"/>
</dbReference>
<feature type="domain" description="C2 tensin-type" evidence="13">
    <location>
        <begin position="175"/>
        <end position="301"/>
    </location>
</feature>
<dbReference type="PROSITE" id="PS50056">
    <property type="entry name" value="TYR_PHOSPHATASE_2"/>
    <property type="match status" value="1"/>
</dbReference>
<dbReference type="FunFam" id="2.60.40.1110:FF:000002">
    <property type="entry name" value="tensin-1 isoform X2"/>
    <property type="match status" value="1"/>
</dbReference>
<dbReference type="SUPFAM" id="SSF50729">
    <property type="entry name" value="PH domain-like"/>
    <property type="match status" value="1"/>
</dbReference>
<feature type="region of interest" description="Disordered" evidence="9">
    <location>
        <begin position="360"/>
        <end position="406"/>
    </location>
</feature>
<dbReference type="Gene3D" id="2.60.40.1110">
    <property type="match status" value="1"/>
</dbReference>
<dbReference type="PROSITE" id="PS50001">
    <property type="entry name" value="SH2"/>
    <property type="match status" value="1"/>
</dbReference>
<dbReference type="FunFam" id="2.30.29.30:FF:000039">
    <property type="entry name" value="Tensin 1"/>
    <property type="match status" value="1"/>
</dbReference>
<dbReference type="GO" id="GO:0042995">
    <property type="term" value="C:cell projection"/>
    <property type="evidence" value="ECO:0007669"/>
    <property type="project" value="UniProtKB-SubCell"/>
</dbReference>
<dbReference type="PANTHER" id="PTHR45734">
    <property type="entry name" value="TENSIN"/>
    <property type="match status" value="1"/>
</dbReference>
<dbReference type="Pfam" id="PF08416">
    <property type="entry name" value="PTB"/>
    <property type="match status" value="1"/>
</dbReference>
<feature type="compositionally biased region" description="Polar residues" evidence="9">
    <location>
        <begin position="386"/>
        <end position="400"/>
    </location>
</feature>
<evidence type="ECO:0000256" key="2">
    <source>
        <dbReference type="ARBA" id="ARBA00004316"/>
    </source>
</evidence>
<sequence>MEEGYELDLTYITERIIAVSFPASCSEETYLHNLQDVTRMLKSKHGDNYLVLNLSEKRYDLAKLNPKIMDVGWPDLHAPPLDKVCTICKAMESWLNNDPQHVVVIHCRGGKGRIGVVISSYMHFTNVSASADQALDRFAMKKFFDDKVSALMQPSQRRYVQFLSGLLSGSVKMNATPLFLHYVILHGIPSFDAGGACRPFLKLYQAMQPVYTSGIYSVGPENQSRICIAIDPAQLLKGDIMLKCYHKKYRSATRDVVFRLQFHTGAIQGHGLVFGKEDLDNANKDDRFPDYGKVELVFSGSPEKIQGCEHLQKDHGVIVDYNTSDPLIRWDSYENTSSDGEVLHTQGPIDGSLYAKVRKKSSSDSSIPGVAQGVPVTGSPDHSDHTLSVSSDSGHSTASIRTDKTEERLVQGVKRGLSPQEKAELDQLLSGFGLEDSVNTTKDMTDARSKYSGTRHIVPAQVHVNGDTKLKDRETDILDDEMPNHDLHSVDSIGTLSSSEGQHSTHLGNFSCHKSSQNSLLSDGFGSNTGEEHHNAFAPDLGIGVDPLYERSFGSAELKSTQQLQRNPSVSPQPQAYGPSNYSTQTWVRQQQMVTACQYGFAPENEIRVGIHNTVENSGSVQSQSRVPDTPTRGFSSRDAVQRGLGSMPSATEAAEHASAESFKSRAVPQRDTNGLDIGRNAGDLPASPTLDIDQSIEQLNRLILELDPTFEPIPTRMNTVTRDRSQVNGFSSLDVDVEGLARSPGTQDDDAAGGRIRKLSIGQYDNDVPGQPSYNRSGWMKSSATDKAVNPGSPIPVGETKEMAVACYQDELDGGIFSPTKNGNETVPSTPAFPLSPEASYVSGRYPPEGKSQSYAEAINHSMVMSDSTVGTNPALLRPNMQTDPSFQRCFASSCTVSSNSPIPAGESSSATERPWLESSPKASPSLQLSMGNSRPPGGYLVPSEFSNAVQDVSLLSHFQTPGLQVVTLSSLENSPAEPQQEPAVSSSARAYLSYSGGNRGCSSLREEKQATFIANTSISPKTVSSSVASAEDNGFLTQNFLTVASGHNSQNSVVQQHHGGNLHAQPPLPEKKRSSEGDRSFASVSPSSSGFSSPHSGSTISIPFPNVLPDFSKMLSTSPVPENTTDKHVTVKFVQDTSKFWYKPDISREQAIAVLKDKEPGSFIVRDSHSFRGAYGLAMKVATPPPSVLQLNKKGSLTALVYQHSITPLALPCKLLIPDRDPLEEIAETSPQTAANSAAELLKQGAACNVWYLNSVEMESLTGYQAVQKALSLTLMQDPSPISTVVHFKVSAQGITLTDNQRKLFFRRHYPVSTVIFCALDPQDRKWMKDGLSAKVFGFVARKQGSATDNVCHLFAEHDPEQPASAIVNFVSKVMIGSQKKI</sequence>
<dbReference type="Gene3D" id="3.30.505.10">
    <property type="entry name" value="SH2 domain"/>
    <property type="match status" value="1"/>
</dbReference>
<dbReference type="InterPro" id="IPR003595">
    <property type="entry name" value="Tyr_Pase_cat"/>
</dbReference>
<dbReference type="Gene3D" id="3.90.190.10">
    <property type="entry name" value="Protein tyrosine phosphatase superfamily"/>
    <property type="match status" value="1"/>
</dbReference>
<dbReference type="SMART" id="SM00252">
    <property type="entry name" value="SH2"/>
    <property type="match status" value="1"/>
</dbReference>
<feature type="compositionally biased region" description="Polar residues" evidence="9">
    <location>
        <begin position="615"/>
        <end position="627"/>
    </location>
</feature>
<feature type="compositionally biased region" description="Polar residues" evidence="9">
    <location>
        <begin position="899"/>
        <end position="913"/>
    </location>
</feature>
<dbReference type="Pfam" id="PF10409">
    <property type="entry name" value="PTEN_C2"/>
    <property type="match status" value="1"/>
</dbReference>
<dbReference type="InterPro" id="IPR051484">
    <property type="entry name" value="Tensin_PTEN_phosphatase"/>
</dbReference>
<comment type="subcellular location">
    <subcellularLocation>
        <location evidence="1">Cell junction</location>
        <location evidence="1">Focal adhesion</location>
    </subcellularLocation>
    <subcellularLocation>
        <location evidence="2">Cell projection</location>
    </subcellularLocation>
</comment>
<feature type="compositionally biased region" description="Polar residues" evidence="9">
    <location>
        <begin position="922"/>
        <end position="934"/>
    </location>
</feature>
<evidence type="ECO:0000256" key="7">
    <source>
        <dbReference type="ARBA" id="ARBA00023273"/>
    </source>
</evidence>
<feature type="region of interest" description="Disordered" evidence="9">
    <location>
        <begin position="558"/>
        <end position="581"/>
    </location>
</feature>
<dbReference type="GO" id="GO:0005925">
    <property type="term" value="C:focal adhesion"/>
    <property type="evidence" value="ECO:0007669"/>
    <property type="project" value="UniProtKB-SubCell"/>
</dbReference>
<dbReference type="InterPro" id="IPR011993">
    <property type="entry name" value="PH-like_dom_sf"/>
</dbReference>
<dbReference type="Gene3D" id="2.30.29.30">
    <property type="entry name" value="Pleckstrin-homology domain (PH domain)/Phosphotyrosine-binding domain (PTB)"/>
    <property type="match status" value="1"/>
</dbReference>
<keyword evidence="15" id="KW-1185">Reference proteome</keyword>
<evidence type="ECO:0000256" key="6">
    <source>
        <dbReference type="ARBA" id="ARBA00022999"/>
    </source>
</evidence>
<feature type="compositionally biased region" description="Basic and acidic residues" evidence="9">
    <location>
        <begin position="1071"/>
        <end position="1081"/>
    </location>
</feature>
<dbReference type="Pfam" id="PF00017">
    <property type="entry name" value="SH2"/>
    <property type="match status" value="1"/>
</dbReference>
<dbReference type="FunFam" id="3.90.190.10:FF:000010">
    <property type="entry name" value="tensin-1 isoform X2"/>
    <property type="match status" value="1"/>
</dbReference>
<gene>
    <name evidence="14" type="primary">TNS3</name>
</gene>
<feature type="domain" description="SH2" evidence="10">
    <location>
        <begin position="1143"/>
        <end position="1206"/>
    </location>
</feature>
<evidence type="ECO:0000256" key="3">
    <source>
        <dbReference type="ARBA" id="ARBA00007881"/>
    </source>
</evidence>
<dbReference type="PROSITE" id="PS51182">
    <property type="entry name" value="C2_TENSIN"/>
    <property type="match status" value="1"/>
</dbReference>
<dbReference type="SUPFAM" id="SSF55550">
    <property type="entry name" value="SH2 domain"/>
    <property type="match status" value="1"/>
</dbReference>
<dbReference type="InterPro" id="IPR006020">
    <property type="entry name" value="PTB/PI_dom"/>
</dbReference>
<dbReference type="CDD" id="cd14561">
    <property type="entry name" value="PTP_tensin-3"/>
    <property type="match status" value="1"/>
</dbReference>
<dbReference type="InterPro" id="IPR000387">
    <property type="entry name" value="Tyr_Pase_dom"/>
</dbReference>
<dbReference type="InterPro" id="IPR000980">
    <property type="entry name" value="SH2"/>
</dbReference>
<feature type="region of interest" description="Disordered" evidence="9">
    <location>
        <begin position="899"/>
        <end position="939"/>
    </location>
</feature>
<evidence type="ECO:0000259" key="12">
    <source>
        <dbReference type="PROSITE" id="PS51181"/>
    </source>
</evidence>
<protein>
    <submittedName>
        <fullName evidence="14">Tensin 3</fullName>
    </submittedName>
</protein>
<dbReference type="SMART" id="SM01326">
    <property type="entry name" value="PTEN_C2"/>
    <property type="match status" value="1"/>
</dbReference>
<dbReference type="SMART" id="SM00462">
    <property type="entry name" value="PTB"/>
    <property type="match status" value="1"/>
</dbReference>
<keyword evidence="4" id="KW-0597">Phosphoprotein</keyword>
<keyword evidence="6 8" id="KW-0727">SH2 domain</keyword>
<dbReference type="CDD" id="cd01213">
    <property type="entry name" value="PTB_tensin"/>
    <property type="match status" value="1"/>
</dbReference>
<feature type="domain" description="Phosphatase tensin-type" evidence="12">
    <location>
        <begin position="1"/>
        <end position="170"/>
    </location>
</feature>
<evidence type="ECO:0000256" key="8">
    <source>
        <dbReference type="PROSITE-ProRule" id="PRU00191"/>
    </source>
</evidence>
<keyword evidence="7" id="KW-0966">Cell projection</keyword>
<dbReference type="SMART" id="SM00404">
    <property type="entry name" value="PTPc_motif"/>
    <property type="match status" value="1"/>
</dbReference>
<feature type="region of interest" description="Disordered" evidence="9">
    <location>
        <begin position="1052"/>
        <end position="1099"/>
    </location>
</feature>
<dbReference type="Pfam" id="PF22785">
    <property type="entry name" value="Tc-R-P"/>
    <property type="match status" value="1"/>
</dbReference>
<evidence type="ECO:0000259" key="11">
    <source>
        <dbReference type="PROSITE" id="PS50056"/>
    </source>
</evidence>
<evidence type="ECO:0000259" key="10">
    <source>
        <dbReference type="PROSITE" id="PS50001"/>
    </source>
</evidence>
<evidence type="ECO:0000256" key="9">
    <source>
        <dbReference type="SAM" id="MobiDB-lite"/>
    </source>
</evidence>
<evidence type="ECO:0000313" key="15">
    <source>
        <dbReference type="Proteomes" id="UP000472269"/>
    </source>
</evidence>
<evidence type="ECO:0000256" key="1">
    <source>
        <dbReference type="ARBA" id="ARBA00004246"/>
    </source>
</evidence>
<dbReference type="InterPro" id="IPR035892">
    <property type="entry name" value="C2_domain_sf"/>
</dbReference>
<feature type="compositionally biased region" description="Low complexity" evidence="9">
    <location>
        <begin position="1082"/>
        <end position="1099"/>
    </location>
</feature>
<reference evidence="14" key="2">
    <citation type="submission" date="2025-09" db="UniProtKB">
        <authorList>
            <consortium name="Ensembl"/>
        </authorList>
    </citation>
    <scope>IDENTIFICATION</scope>
</reference>
<dbReference type="InterPro" id="IPR036860">
    <property type="entry name" value="SH2_dom_sf"/>
</dbReference>
<dbReference type="InterPro" id="IPR014020">
    <property type="entry name" value="Tensin_C2-dom"/>
</dbReference>
<reference evidence="14" key="1">
    <citation type="submission" date="2025-08" db="UniProtKB">
        <authorList>
            <consortium name="Ensembl"/>
        </authorList>
    </citation>
    <scope>IDENTIFICATION</scope>
</reference>
<evidence type="ECO:0000259" key="13">
    <source>
        <dbReference type="PROSITE" id="PS51182"/>
    </source>
</evidence>
<dbReference type="PANTHER" id="PTHR45734:SF5">
    <property type="entry name" value="TENSIN-3"/>
    <property type="match status" value="1"/>
</dbReference>
<dbReference type="InterPro" id="IPR029021">
    <property type="entry name" value="Prot-tyrosine_phosphatase-like"/>
</dbReference>
<comment type="similarity">
    <text evidence="3">Belongs to the PTEN phosphatase protein family.</text>
</comment>
<dbReference type="InterPro" id="IPR033929">
    <property type="entry name" value="Tensin_PTB"/>
</dbReference>
<dbReference type="SUPFAM" id="SSF52799">
    <property type="entry name" value="(Phosphotyrosine protein) phosphatases II"/>
    <property type="match status" value="1"/>
</dbReference>
<dbReference type="PROSITE" id="PS51181">
    <property type="entry name" value="PPASE_TENSIN"/>
    <property type="match status" value="1"/>
</dbReference>
<dbReference type="Ensembl" id="ENSACUT00000012171.1">
    <property type="protein sequence ID" value="ENSACUP00000011417.1"/>
    <property type="gene ID" value="ENSACUG00000007630.1"/>
</dbReference>
<dbReference type="SUPFAM" id="SSF49562">
    <property type="entry name" value="C2 domain (Calcium/lipid-binding domain, CaLB)"/>
    <property type="match status" value="1"/>
</dbReference>
<dbReference type="InterPro" id="IPR013625">
    <property type="entry name" value="PTB"/>
</dbReference>
<accession>A0A663MI02</accession>
<evidence type="ECO:0000256" key="4">
    <source>
        <dbReference type="ARBA" id="ARBA00022553"/>
    </source>
</evidence>
<organism evidence="14 15">
    <name type="scientific">Athene cunicularia</name>
    <name type="common">Burrowing owl</name>
    <name type="synonym">Speotyto cunicularia</name>
    <dbReference type="NCBI Taxonomy" id="194338"/>
    <lineage>
        <taxon>Eukaryota</taxon>
        <taxon>Metazoa</taxon>
        <taxon>Chordata</taxon>
        <taxon>Craniata</taxon>
        <taxon>Vertebrata</taxon>
        <taxon>Euteleostomi</taxon>
        <taxon>Archelosauria</taxon>
        <taxon>Archosauria</taxon>
        <taxon>Dinosauria</taxon>
        <taxon>Saurischia</taxon>
        <taxon>Theropoda</taxon>
        <taxon>Coelurosauria</taxon>
        <taxon>Aves</taxon>
        <taxon>Neognathae</taxon>
        <taxon>Neoaves</taxon>
        <taxon>Telluraves</taxon>
        <taxon>Strigiformes</taxon>
        <taxon>Strigidae</taxon>
        <taxon>Athene</taxon>
    </lineage>
</organism>
<feature type="region of interest" description="Disordered" evidence="9">
    <location>
        <begin position="615"/>
        <end position="690"/>
    </location>
</feature>
<evidence type="ECO:0000256" key="5">
    <source>
        <dbReference type="ARBA" id="ARBA00022949"/>
    </source>
</evidence>